<comment type="caution">
    <text evidence="2">The sequence shown here is derived from an EMBL/GenBank/DDBJ whole genome shotgun (WGS) entry which is preliminary data.</text>
</comment>
<dbReference type="Proteomes" id="UP000729402">
    <property type="component" value="Unassembled WGS sequence"/>
</dbReference>
<accession>A0A8J5SSL5</accession>
<sequence length="76" mass="8266">MALARKSDLAAHPPPPAGECSAPHHGDGESGRLYEELPPKRGANLRRFGEQRRRARPLSLSSYSSLLRSGRSGCEL</sequence>
<evidence type="ECO:0000256" key="1">
    <source>
        <dbReference type="SAM" id="MobiDB-lite"/>
    </source>
</evidence>
<keyword evidence="3" id="KW-1185">Reference proteome</keyword>
<reference evidence="2" key="2">
    <citation type="submission" date="2021-02" db="EMBL/GenBank/DDBJ databases">
        <authorList>
            <person name="Kimball J.A."/>
            <person name="Haas M.W."/>
            <person name="Macchietto M."/>
            <person name="Kono T."/>
            <person name="Duquette J."/>
            <person name="Shao M."/>
        </authorList>
    </citation>
    <scope>NUCLEOTIDE SEQUENCE</scope>
    <source>
        <tissue evidence="2">Fresh leaf tissue</tissue>
    </source>
</reference>
<gene>
    <name evidence="2" type="ORF">GUJ93_ZPchr0007g5065</name>
</gene>
<protein>
    <submittedName>
        <fullName evidence="2">Uncharacterized protein</fullName>
    </submittedName>
</protein>
<proteinExistence type="predicted"/>
<feature type="compositionally biased region" description="Basic and acidic residues" evidence="1">
    <location>
        <begin position="22"/>
        <end position="39"/>
    </location>
</feature>
<dbReference type="EMBL" id="JAAALK010000282">
    <property type="protein sequence ID" value="KAG8079550.1"/>
    <property type="molecule type" value="Genomic_DNA"/>
</dbReference>
<evidence type="ECO:0000313" key="3">
    <source>
        <dbReference type="Proteomes" id="UP000729402"/>
    </source>
</evidence>
<feature type="compositionally biased region" description="Low complexity" evidence="1">
    <location>
        <begin position="57"/>
        <end position="76"/>
    </location>
</feature>
<reference evidence="2" key="1">
    <citation type="journal article" date="2021" name="bioRxiv">
        <title>Whole Genome Assembly and Annotation of Northern Wild Rice, Zizania palustris L., Supports a Whole Genome Duplication in the Zizania Genus.</title>
        <authorList>
            <person name="Haas M."/>
            <person name="Kono T."/>
            <person name="Macchietto M."/>
            <person name="Millas R."/>
            <person name="McGilp L."/>
            <person name="Shao M."/>
            <person name="Duquette J."/>
            <person name="Hirsch C.N."/>
            <person name="Kimball J."/>
        </authorList>
    </citation>
    <scope>NUCLEOTIDE SEQUENCE</scope>
    <source>
        <tissue evidence="2">Fresh leaf tissue</tissue>
    </source>
</reference>
<evidence type="ECO:0000313" key="2">
    <source>
        <dbReference type="EMBL" id="KAG8079550.1"/>
    </source>
</evidence>
<name>A0A8J5SSL5_ZIZPA</name>
<dbReference type="AlphaFoldDB" id="A0A8J5SSL5"/>
<organism evidence="2 3">
    <name type="scientific">Zizania palustris</name>
    <name type="common">Northern wild rice</name>
    <dbReference type="NCBI Taxonomy" id="103762"/>
    <lineage>
        <taxon>Eukaryota</taxon>
        <taxon>Viridiplantae</taxon>
        <taxon>Streptophyta</taxon>
        <taxon>Embryophyta</taxon>
        <taxon>Tracheophyta</taxon>
        <taxon>Spermatophyta</taxon>
        <taxon>Magnoliopsida</taxon>
        <taxon>Liliopsida</taxon>
        <taxon>Poales</taxon>
        <taxon>Poaceae</taxon>
        <taxon>BOP clade</taxon>
        <taxon>Oryzoideae</taxon>
        <taxon>Oryzeae</taxon>
        <taxon>Zizaniinae</taxon>
        <taxon>Zizania</taxon>
    </lineage>
</organism>
<feature type="region of interest" description="Disordered" evidence="1">
    <location>
        <begin position="1"/>
        <end position="76"/>
    </location>
</feature>